<protein>
    <submittedName>
        <fullName evidence="1">Uncharacterized protein</fullName>
    </submittedName>
</protein>
<dbReference type="AlphaFoldDB" id="A0A1M6DAK8"/>
<accession>A0A1M6DAK8</accession>
<dbReference type="Proteomes" id="UP000191240">
    <property type="component" value="Unassembled WGS sequence"/>
</dbReference>
<gene>
    <name evidence="1" type="ORF">SAMN02745671_01411</name>
</gene>
<sequence length="94" mass="10741">MTYTLALDAADEALIERYAAKENLSVPDFMLKATKETIERRIHVARPKARDEMTNEEFDAMLERGMEDIRQGKVTPVNEVFAEIRRELGLNGTV</sequence>
<dbReference type="EMBL" id="FQYW01000010">
    <property type="protein sequence ID" value="SHI70286.1"/>
    <property type="molecule type" value="Genomic_DNA"/>
</dbReference>
<proteinExistence type="predicted"/>
<evidence type="ECO:0000313" key="1">
    <source>
        <dbReference type="EMBL" id="SHI70286.1"/>
    </source>
</evidence>
<name>A0A1M6DAK8_9FIRM</name>
<reference evidence="1 2" key="1">
    <citation type="submission" date="2016-11" db="EMBL/GenBank/DDBJ databases">
        <authorList>
            <person name="Jaros S."/>
            <person name="Januszkiewicz K."/>
            <person name="Wedrychowicz H."/>
        </authorList>
    </citation>
    <scope>NUCLEOTIDE SEQUENCE [LARGE SCALE GENOMIC DNA]</scope>
    <source>
        <strain evidence="1 2">DSM 3074</strain>
    </source>
</reference>
<organism evidence="1 2">
    <name type="scientific">Anaerovibrio lipolyticus DSM 3074</name>
    <dbReference type="NCBI Taxonomy" id="1120997"/>
    <lineage>
        <taxon>Bacteria</taxon>
        <taxon>Bacillati</taxon>
        <taxon>Bacillota</taxon>
        <taxon>Negativicutes</taxon>
        <taxon>Selenomonadales</taxon>
        <taxon>Selenomonadaceae</taxon>
        <taxon>Anaerovibrio</taxon>
    </lineage>
</organism>
<evidence type="ECO:0000313" key="2">
    <source>
        <dbReference type="Proteomes" id="UP000191240"/>
    </source>
</evidence>